<dbReference type="InterPro" id="IPR052843">
    <property type="entry name" value="ER_body_metal_sequester"/>
</dbReference>
<feature type="region of interest" description="Disordered" evidence="1">
    <location>
        <begin position="1"/>
        <end position="99"/>
    </location>
</feature>
<proteinExistence type="predicted"/>
<evidence type="ECO:0000256" key="2">
    <source>
        <dbReference type="SAM" id="Phobius"/>
    </source>
</evidence>
<reference evidence="4" key="2">
    <citation type="submission" date="2025-08" db="UniProtKB">
        <authorList>
            <consortium name="RefSeq"/>
        </authorList>
    </citation>
    <scope>IDENTIFICATION</scope>
    <source>
        <tissue evidence="4">Leaf</tissue>
    </source>
</reference>
<feature type="compositionally biased region" description="Basic and acidic residues" evidence="1">
    <location>
        <begin position="478"/>
        <end position="487"/>
    </location>
</feature>
<feature type="region of interest" description="Disordered" evidence="1">
    <location>
        <begin position="160"/>
        <end position="226"/>
    </location>
</feature>
<feature type="region of interest" description="Disordered" evidence="1">
    <location>
        <begin position="542"/>
        <end position="569"/>
    </location>
</feature>
<feature type="compositionally biased region" description="Basic and acidic residues" evidence="1">
    <location>
        <begin position="85"/>
        <end position="99"/>
    </location>
</feature>
<feature type="region of interest" description="Disordered" evidence="1">
    <location>
        <begin position="332"/>
        <end position="357"/>
    </location>
</feature>
<gene>
    <name evidence="4" type="primary">LOC104722126</name>
</gene>
<keyword evidence="2" id="KW-1133">Transmembrane helix</keyword>
<dbReference type="RefSeq" id="XP_019088524.1">
    <property type="nucleotide sequence ID" value="XM_019232979.1"/>
</dbReference>
<feature type="transmembrane region" description="Helical" evidence="2">
    <location>
        <begin position="752"/>
        <end position="773"/>
    </location>
</feature>
<feature type="compositionally biased region" description="Low complexity" evidence="1">
    <location>
        <begin position="54"/>
        <end position="81"/>
    </location>
</feature>
<accession>A0ABM1QP36</accession>
<feature type="compositionally biased region" description="Basic and acidic residues" evidence="1">
    <location>
        <begin position="190"/>
        <end position="213"/>
    </location>
</feature>
<dbReference type="Proteomes" id="UP000694864">
    <property type="component" value="Chromosome 11"/>
</dbReference>
<feature type="region of interest" description="Disordered" evidence="1">
    <location>
        <begin position="460"/>
        <end position="495"/>
    </location>
</feature>
<keyword evidence="2" id="KW-0812">Transmembrane</keyword>
<feature type="compositionally biased region" description="Acidic residues" evidence="1">
    <location>
        <begin position="23"/>
        <end position="33"/>
    </location>
</feature>
<protein>
    <submittedName>
        <fullName evidence="4">Membrane protein of ER body-like protein isoform X2</fullName>
    </submittedName>
</protein>
<feature type="transmembrane region" description="Helical" evidence="2">
    <location>
        <begin position="622"/>
        <end position="644"/>
    </location>
</feature>
<organism evidence="3 4">
    <name type="scientific">Camelina sativa</name>
    <name type="common">False flax</name>
    <name type="synonym">Myagrum sativum</name>
    <dbReference type="NCBI Taxonomy" id="90675"/>
    <lineage>
        <taxon>Eukaryota</taxon>
        <taxon>Viridiplantae</taxon>
        <taxon>Streptophyta</taxon>
        <taxon>Embryophyta</taxon>
        <taxon>Tracheophyta</taxon>
        <taxon>Spermatophyta</taxon>
        <taxon>Magnoliopsida</taxon>
        <taxon>eudicotyledons</taxon>
        <taxon>Gunneridae</taxon>
        <taxon>Pentapetalae</taxon>
        <taxon>rosids</taxon>
        <taxon>malvids</taxon>
        <taxon>Brassicales</taxon>
        <taxon>Brassicaceae</taxon>
        <taxon>Camelineae</taxon>
        <taxon>Camelina</taxon>
    </lineage>
</organism>
<feature type="transmembrane region" description="Helical" evidence="2">
    <location>
        <begin position="683"/>
        <end position="707"/>
    </location>
</feature>
<evidence type="ECO:0000256" key="1">
    <source>
        <dbReference type="SAM" id="MobiDB-lite"/>
    </source>
</evidence>
<evidence type="ECO:0000313" key="3">
    <source>
        <dbReference type="Proteomes" id="UP000694864"/>
    </source>
</evidence>
<dbReference type="GeneID" id="104722126"/>
<feature type="transmembrane region" description="Helical" evidence="2">
    <location>
        <begin position="719"/>
        <end position="740"/>
    </location>
</feature>
<feature type="region of interest" description="Disordered" evidence="1">
    <location>
        <begin position="270"/>
        <end position="302"/>
    </location>
</feature>
<keyword evidence="2" id="KW-0472">Membrane</keyword>
<dbReference type="PANTHER" id="PTHR38937">
    <property type="entry name" value="MEMBRANE PROTEIN OF ER BODY-LIKE PROTEIN"/>
    <property type="match status" value="1"/>
</dbReference>
<dbReference type="PANTHER" id="PTHR38937:SF2">
    <property type="entry name" value="MEMBRANE PROTEIN OF ER BODY-LIKE PROTEIN ISOFORM X1"/>
    <property type="match status" value="1"/>
</dbReference>
<keyword evidence="3" id="KW-1185">Reference proteome</keyword>
<feature type="compositionally biased region" description="Polar residues" evidence="1">
    <location>
        <begin position="389"/>
        <end position="399"/>
    </location>
</feature>
<name>A0ABM1QP36_CAMSA</name>
<feature type="region of interest" description="Disordered" evidence="1">
    <location>
        <begin position="369"/>
        <end position="424"/>
    </location>
</feature>
<evidence type="ECO:0000313" key="4">
    <source>
        <dbReference type="RefSeq" id="XP_019088524.1"/>
    </source>
</evidence>
<sequence>MGSAAELTEPTTGTEKHHPVQVEAEEEEEEEQIVVDLERKTFRHGKGLDTSVDSSTFTTNTCTSSSSSSSSSSFSGDVTTTEETPDFRSNGDGDHTGLDNLEKEAKVGFQEEHDNNNGNNNCIVFFDEEHGIWKCRHCDWTYKEGSLLCFDTKGSESAAGAETDALESQTADHLNGEKKLLGSENGSASEDNKRSREIEEVQDGDLSKDRDAADQPAGNVVEEELDIEDVEDYDVENVLDKQETHDLFCPNCDSCITKRVVLKRRKRKMRQELGDRKRVRGPHSNDPILHSEDNLPSLDGGENPPAHESFIFKCLSCFTIFSSTGLASKPIPPHEGVEGLTTQPKPQEKATGDSNWFSSIFGFNQKESAVQQGGALPSVPDANRPRGNLTGSTANNPSKAPTLAQGDAATSIQGGSGISSSQDIKPVDTHTVQVANSHDTSQIVNNGATVEDGQKFLAPSAEEQTQQKIDNDDSNPAEGKHTSEKGRLSPIQPSHGMSILNTVTNGPDGFRVETTFHEEGTSHMFEGKDTSDARKTDIGSTKVTGVMDTGDRGVSAGPENPEIDVTPGNLLEEGSLREPLMRRGVVGGLKVEILKSIVYGGLIEAITSLGVISSAAGSGASMLNILVLGLANLFGGLILIIHNLQELREEEPIRTTIEEDNQTNVREEEEGRYKKLLGRRENFTLHASVVIVSFIIVGILPPLVYYFSFSEKHNKDYKVVSVFGASLLCIVSLAVAKAHVKYPRGSYLKSILGYATIAVSVSGISYEVGNFLAQLLEKYGWSDGSETHMGQMMLSSLMGRKAGFGYSSTY</sequence>
<reference evidence="3" key="1">
    <citation type="journal article" date="2014" name="Nat. Commun.">
        <title>The emerging biofuel crop Camelina sativa retains a highly undifferentiated hexaploid genome structure.</title>
        <authorList>
            <person name="Kagale S."/>
            <person name="Koh C."/>
            <person name="Nixon J."/>
            <person name="Bollina V."/>
            <person name="Clarke W.E."/>
            <person name="Tuteja R."/>
            <person name="Spillane C."/>
            <person name="Robinson S.J."/>
            <person name="Links M.G."/>
            <person name="Clarke C."/>
            <person name="Higgins E.E."/>
            <person name="Huebert T."/>
            <person name="Sharpe A.G."/>
            <person name="Parkin I.A."/>
        </authorList>
    </citation>
    <scope>NUCLEOTIDE SEQUENCE [LARGE SCALE GENOMIC DNA]</scope>
    <source>
        <strain evidence="3">cv. DH55</strain>
    </source>
</reference>